<reference evidence="1" key="1">
    <citation type="submission" date="2023-07" db="EMBL/GenBank/DDBJ databases">
        <title>Genome content predicts the carbon catabolic preferences of heterotrophic bacteria.</title>
        <authorList>
            <person name="Gralka M."/>
        </authorList>
    </citation>
    <scope>NUCLEOTIDE SEQUENCE</scope>
    <source>
        <strain evidence="1">4G09</strain>
    </source>
</reference>
<comment type="caution">
    <text evidence="1">The sequence shown here is derived from an EMBL/GenBank/DDBJ whole genome shotgun (WGS) entry which is preliminary data.</text>
</comment>
<dbReference type="RefSeq" id="WP_305473557.1">
    <property type="nucleotide sequence ID" value="NZ_JAUYVT010000273.1"/>
</dbReference>
<accession>A0ABT9FKN4</accession>
<dbReference type="Proteomes" id="UP001177212">
    <property type="component" value="Unassembled WGS sequence"/>
</dbReference>
<keyword evidence="2" id="KW-1185">Reference proteome</keyword>
<proteinExistence type="predicted"/>
<protein>
    <submittedName>
        <fullName evidence="1">Uncharacterized protein</fullName>
    </submittedName>
</protein>
<organism evidence="1 2">
    <name type="scientific">Pseudoalteromonas marina</name>
    <dbReference type="NCBI Taxonomy" id="267375"/>
    <lineage>
        <taxon>Bacteria</taxon>
        <taxon>Pseudomonadati</taxon>
        <taxon>Pseudomonadota</taxon>
        <taxon>Gammaproteobacteria</taxon>
        <taxon>Alteromonadales</taxon>
        <taxon>Pseudoalteromonadaceae</taxon>
        <taxon>Pseudoalteromonas</taxon>
    </lineage>
</organism>
<gene>
    <name evidence="1" type="ORF">Q8W34_21720</name>
</gene>
<feature type="non-terminal residue" evidence="1">
    <location>
        <position position="77"/>
    </location>
</feature>
<name>A0ABT9FKN4_9GAMM</name>
<dbReference type="EMBL" id="JAUYVT010000273">
    <property type="protein sequence ID" value="MDP2567224.1"/>
    <property type="molecule type" value="Genomic_DNA"/>
</dbReference>
<sequence>AERVVITSQCTEIVTCIQEQDSIITSVAKCDAYIPLAYQSCRVDIPSGSCGVFLEHTEQIGVDITPNGDGVKVLVNA</sequence>
<evidence type="ECO:0000313" key="2">
    <source>
        <dbReference type="Proteomes" id="UP001177212"/>
    </source>
</evidence>
<evidence type="ECO:0000313" key="1">
    <source>
        <dbReference type="EMBL" id="MDP2567224.1"/>
    </source>
</evidence>
<feature type="non-terminal residue" evidence="1">
    <location>
        <position position="1"/>
    </location>
</feature>